<evidence type="ECO:0000313" key="2">
    <source>
        <dbReference type="Proteomes" id="UP000074072"/>
    </source>
</evidence>
<dbReference type="AlphaFoldDB" id="A0A147IKB1"/>
<dbReference type="Pfam" id="PF08892">
    <property type="entry name" value="YqcI_YcgG"/>
    <property type="match status" value="1"/>
</dbReference>
<evidence type="ECO:0000313" key="1">
    <source>
        <dbReference type="EMBL" id="KTT95292.1"/>
    </source>
</evidence>
<gene>
    <name evidence="1" type="ORF">SB4_17265</name>
</gene>
<dbReference type="RefSeq" id="WP_058753555.1">
    <property type="nucleotide sequence ID" value="NZ_LDTE01000136.1"/>
</dbReference>
<dbReference type="PATRIC" id="fig|33051.4.peg.932"/>
<dbReference type="NCBIfam" id="NF041366">
    <property type="entry name" value="GntA_guanitoxin"/>
    <property type="match status" value="1"/>
</dbReference>
<dbReference type="PANTHER" id="PTHR40045">
    <property type="entry name" value="YCGG FAMILY PROTEIN"/>
    <property type="match status" value="1"/>
</dbReference>
<protein>
    <recommendedName>
        <fullName evidence="3">YqcI/YcgG family protein</fullName>
    </recommendedName>
</protein>
<dbReference type="PANTHER" id="PTHR40045:SF1">
    <property type="entry name" value="YQCI_YCGG FAMILY PROTEIN"/>
    <property type="match status" value="1"/>
</dbReference>
<evidence type="ECO:0008006" key="3">
    <source>
        <dbReference type="Google" id="ProtNLM"/>
    </source>
</evidence>
<organism evidence="1 2">
    <name type="scientific">Sphingomonas sanguinis</name>
    <dbReference type="NCBI Taxonomy" id="33051"/>
    <lineage>
        <taxon>Bacteria</taxon>
        <taxon>Pseudomonadati</taxon>
        <taxon>Pseudomonadota</taxon>
        <taxon>Alphaproteobacteria</taxon>
        <taxon>Sphingomonadales</taxon>
        <taxon>Sphingomonadaceae</taxon>
        <taxon>Sphingomonas</taxon>
    </lineage>
</organism>
<reference evidence="1 2" key="1">
    <citation type="journal article" date="2016" name="Front. Microbiol.">
        <title>Genomic Resource of Rice Seed Associated Bacteria.</title>
        <authorList>
            <person name="Midha S."/>
            <person name="Bansal K."/>
            <person name="Sharma S."/>
            <person name="Kumar N."/>
            <person name="Patil P.P."/>
            <person name="Chaudhry V."/>
            <person name="Patil P.B."/>
        </authorList>
    </citation>
    <scope>NUCLEOTIDE SEQUENCE [LARGE SCALE GENOMIC DNA]</scope>
    <source>
        <strain evidence="1 2">SB4</strain>
    </source>
</reference>
<sequence>MSNHNSTLFPAHDPSEPESAALLRDHIAAADFPCVGARAAMARGTLEILGARDIASAWDDLRIHDCLRRLAARYRAEPQLFRSLAVVFAGPDELDEAAFERAVWARIQSLSDKDVWLGQDWDERVSADPDDPHFSLSFGGEAFFVVGLHPHASRPARRFPRPAMIFNLHDQFETLRAQGKYETMREKIMMRDEALAGTRNPMLARHGEMSEARQYSGRVVEEGWRCPFHYAGAPGEAKA</sequence>
<dbReference type="InterPro" id="IPR014988">
    <property type="entry name" value="Uncharacterised_YqcI/YcgG"/>
</dbReference>
<comment type="caution">
    <text evidence="1">The sequence shown here is derived from an EMBL/GenBank/DDBJ whole genome shotgun (WGS) entry which is preliminary data.</text>
</comment>
<dbReference type="OrthoDB" id="283514at2"/>
<dbReference type="Proteomes" id="UP000074072">
    <property type="component" value="Unassembled WGS sequence"/>
</dbReference>
<accession>A0A147IKB1</accession>
<proteinExistence type="predicted"/>
<name>A0A147IKB1_9SPHN</name>
<dbReference type="EMBL" id="LDTE01000136">
    <property type="protein sequence ID" value="KTT95292.1"/>
    <property type="molecule type" value="Genomic_DNA"/>
</dbReference>